<feature type="transmembrane region" description="Helical" evidence="1">
    <location>
        <begin position="14"/>
        <end position="35"/>
    </location>
</feature>
<keyword evidence="1" id="KW-0812">Transmembrane</keyword>
<organism evidence="2 3">
    <name type="scientific">Hymenobacter ruricola</name>
    <dbReference type="NCBI Taxonomy" id="2791023"/>
    <lineage>
        <taxon>Bacteria</taxon>
        <taxon>Pseudomonadati</taxon>
        <taxon>Bacteroidota</taxon>
        <taxon>Cytophagia</taxon>
        <taxon>Cytophagales</taxon>
        <taxon>Hymenobacteraceae</taxon>
        <taxon>Hymenobacter</taxon>
    </lineage>
</organism>
<protein>
    <recommendedName>
        <fullName evidence="4">Zinc ribbon domain-containing protein</fullName>
    </recommendedName>
</protein>
<keyword evidence="3" id="KW-1185">Reference proteome</keyword>
<accession>A0ABS0I1D4</accession>
<comment type="caution">
    <text evidence="2">The sequence shown here is derived from an EMBL/GenBank/DDBJ whole genome shotgun (WGS) entry which is preliminary data.</text>
</comment>
<evidence type="ECO:0008006" key="4">
    <source>
        <dbReference type="Google" id="ProtNLM"/>
    </source>
</evidence>
<keyword evidence="1" id="KW-1133">Transmembrane helix</keyword>
<evidence type="ECO:0000313" key="3">
    <source>
        <dbReference type="Proteomes" id="UP000618931"/>
    </source>
</evidence>
<feature type="transmembrane region" description="Helical" evidence="1">
    <location>
        <begin position="237"/>
        <end position="255"/>
    </location>
</feature>
<name>A0ABS0I1D4_9BACT</name>
<feature type="transmembrane region" description="Helical" evidence="1">
    <location>
        <begin position="208"/>
        <end position="231"/>
    </location>
</feature>
<dbReference type="RefSeq" id="WP_196292139.1">
    <property type="nucleotide sequence ID" value="NZ_JADQDM010000002.1"/>
</dbReference>
<reference evidence="2 3" key="1">
    <citation type="submission" date="2020-11" db="EMBL/GenBank/DDBJ databases">
        <authorList>
            <person name="Kim M.K."/>
        </authorList>
    </citation>
    <scope>NUCLEOTIDE SEQUENCE [LARGE SCALE GENOMIC DNA]</scope>
    <source>
        <strain evidence="2 3">BT662</strain>
    </source>
</reference>
<keyword evidence="1" id="KW-0472">Membrane</keyword>
<evidence type="ECO:0000313" key="2">
    <source>
        <dbReference type="EMBL" id="MBF9220702.1"/>
    </source>
</evidence>
<sequence length="368" mass="41860">MEFNSKKLERTSRLVYYAISLILCAFLILLSNQLIGDLDTATARPQLESFLNADAVAGLQRRESSLQAEVQSLRDRNAVVERTMLTAQQNYANEKQSFENWVKTRKTLGSSDKDAEVVSRATRLDEFYKVEQAWRAQLAARQAAIDAKTRQQEQLQLQLEQENGRAEEKYEAALKGYDLKVFLIRLLFVGPVLGVGIFFFIRYRRHKFWPLYMGFTLFSLYAFFFGLVPYLPSYGGYVRSAVGVALSVGLGYYAIKTFRTYMERKQQELQASSQERAKHVQLEVAEKALENHFCPSCGKDFILKKWEFPPSADATYKLVTDSCRHCGLELFSNCYNCGSKNFSHLPFCATCGARPRPAQPQNAGATVV</sequence>
<proteinExistence type="predicted"/>
<feature type="transmembrane region" description="Helical" evidence="1">
    <location>
        <begin position="182"/>
        <end position="201"/>
    </location>
</feature>
<gene>
    <name evidence="2" type="ORF">I2H31_06250</name>
</gene>
<dbReference type="EMBL" id="JADQDM010000002">
    <property type="protein sequence ID" value="MBF9220702.1"/>
    <property type="molecule type" value="Genomic_DNA"/>
</dbReference>
<dbReference type="Proteomes" id="UP000618931">
    <property type="component" value="Unassembled WGS sequence"/>
</dbReference>
<evidence type="ECO:0000256" key="1">
    <source>
        <dbReference type="SAM" id="Phobius"/>
    </source>
</evidence>